<feature type="compositionally biased region" description="Basic and acidic residues" evidence="1">
    <location>
        <begin position="620"/>
        <end position="633"/>
    </location>
</feature>
<feature type="compositionally biased region" description="Polar residues" evidence="1">
    <location>
        <begin position="550"/>
        <end position="563"/>
    </location>
</feature>
<feature type="region of interest" description="Disordered" evidence="1">
    <location>
        <begin position="194"/>
        <end position="322"/>
    </location>
</feature>
<dbReference type="OrthoDB" id="5990578at2759"/>
<dbReference type="Gene3D" id="1.10.10.60">
    <property type="entry name" value="Homeodomain-like"/>
    <property type="match status" value="1"/>
</dbReference>
<dbReference type="InParanoid" id="A7RYD0"/>
<feature type="compositionally biased region" description="Low complexity" evidence="1">
    <location>
        <begin position="634"/>
        <end position="653"/>
    </location>
</feature>
<dbReference type="HOGENOM" id="CLU_419977_0_0_1"/>
<feature type="compositionally biased region" description="Polar residues" evidence="1">
    <location>
        <begin position="115"/>
        <end position="154"/>
    </location>
</feature>
<reference evidence="2 3" key="1">
    <citation type="journal article" date="2007" name="Science">
        <title>Sea anemone genome reveals ancestral eumetazoan gene repertoire and genomic organization.</title>
        <authorList>
            <person name="Putnam N.H."/>
            <person name="Srivastava M."/>
            <person name="Hellsten U."/>
            <person name="Dirks B."/>
            <person name="Chapman J."/>
            <person name="Salamov A."/>
            <person name="Terry A."/>
            <person name="Shapiro H."/>
            <person name="Lindquist E."/>
            <person name="Kapitonov V.V."/>
            <person name="Jurka J."/>
            <person name="Genikhovich G."/>
            <person name="Grigoriev I.V."/>
            <person name="Lucas S.M."/>
            <person name="Steele R.E."/>
            <person name="Finnerty J.R."/>
            <person name="Technau U."/>
            <person name="Martindale M.Q."/>
            <person name="Rokhsar D.S."/>
        </authorList>
    </citation>
    <scope>NUCLEOTIDE SEQUENCE [LARGE SCALE GENOMIC DNA]</scope>
    <source>
        <strain evidence="3">CH2 X CH6</strain>
    </source>
</reference>
<name>A7RYD0_NEMVE</name>
<feature type="compositionally biased region" description="Basic and acidic residues" evidence="1">
    <location>
        <begin position="1"/>
        <end position="16"/>
    </location>
</feature>
<dbReference type="EMBL" id="DS469553">
    <property type="protein sequence ID" value="EDO43498.1"/>
    <property type="molecule type" value="Genomic_DNA"/>
</dbReference>
<evidence type="ECO:0000256" key="1">
    <source>
        <dbReference type="SAM" id="MobiDB-lite"/>
    </source>
</evidence>
<protein>
    <recommendedName>
        <fullName evidence="4">Myb-like domain-containing protein</fullName>
    </recommendedName>
</protein>
<feature type="compositionally biased region" description="Polar residues" evidence="1">
    <location>
        <begin position="168"/>
        <end position="180"/>
    </location>
</feature>
<feature type="region of interest" description="Disordered" evidence="1">
    <location>
        <begin position="597"/>
        <end position="653"/>
    </location>
</feature>
<accession>A7RYD0</accession>
<dbReference type="PANTHER" id="PTHR15132:SF1">
    <property type="entry name" value="SNRNA-ACTIVATING PROTEIN COMPLEX SUBUNIT 2"/>
    <property type="match status" value="1"/>
</dbReference>
<dbReference type="GO" id="GO:0016604">
    <property type="term" value="C:nuclear body"/>
    <property type="evidence" value="ECO:0000318"/>
    <property type="project" value="GO_Central"/>
</dbReference>
<feature type="region of interest" description="Disordered" evidence="1">
    <location>
        <begin position="1"/>
        <end position="51"/>
    </location>
</feature>
<gene>
    <name evidence="2" type="ORF">NEMVEDRAFT_v1g241538</name>
</gene>
<evidence type="ECO:0008006" key="4">
    <source>
        <dbReference type="Google" id="ProtNLM"/>
    </source>
</evidence>
<dbReference type="Pfam" id="PF11035">
    <property type="entry name" value="SNAPC2"/>
    <property type="match status" value="1"/>
</dbReference>
<feature type="region of interest" description="Disordered" evidence="1">
    <location>
        <begin position="108"/>
        <end position="180"/>
    </location>
</feature>
<feature type="compositionally biased region" description="Polar residues" evidence="1">
    <location>
        <begin position="284"/>
        <end position="298"/>
    </location>
</feature>
<proteinExistence type="predicted"/>
<feature type="compositionally biased region" description="Basic and acidic residues" evidence="1">
    <location>
        <begin position="598"/>
        <end position="607"/>
    </location>
</feature>
<dbReference type="PANTHER" id="PTHR15132">
    <property type="entry name" value="SNRNA-ACTIVATING PROTEIN COMPLEX SUBUNIT 2"/>
    <property type="match status" value="1"/>
</dbReference>
<evidence type="ECO:0000313" key="2">
    <source>
        <dbReference type="EMBL" id="EDO43498.1"/>
    </source>
</evidence>
<dbReference type="InterPro" id="IPR021281">
    <property type="entry name" value="SNAPC2"/>
</dbReference>
<organism evidence="2 3">
    <name type="scientific">Nematostella vectensis</name>
    <name type="common">Starlet sea anemone</name>
    <dbReference type="NCBI Taxonomy" id="45351"/>
    <lineage>
        <taxon>Eukaryota</taxon>
        <taxon>Metazoa</taxon>
        <taxon>Cnidaria</taxon>
        <taxon>Anthozoa</taxon>
        <taxon>Hexacorallia</taxon>
        <taxon>Actiniaria</taxon>
        <taxon>Edwardsiidae</taxon>
        <taxon>Nematostella</taxon>
    </lineage>
</organism>
<keyword evidence="3" id="KW-1185">Reference proteome</keyword>
<feature type="compositionally biased region" description="Basic residues" evidence="1">
    <location>
        <begin position="608"/>
        <end position="619"/>
    </location>
</feature>
<dbReference type="CDD" id="cd00167">
    <property type="entry name" value="SANT"/>
    <property type="match status" value="1"/>
</dbReference>
<dbReference type="GO" id="GO:0009301">
    <property type="term" value="P:snRNA transcription"/>
    <property type="evidence" value="ECO:0007669"/>
    <property type="project" value="InterPro"/>
</dbReference>
<dbReference type="InterPro" id="IPR001005">
    <property type="entry name" value="SANT/Myb"/>
</dbReference>
<evidence type="ECO:0000313" key="3">
    <source>
        <dbReference type="Proteomes" id="UP000001593"/>
    </source>
</evidence>
<dbReference type="eggNOG" id="ENOG502SE3A">
    <property type="taxonomic scope" value="Eukaryota"/>
</dbReference>
<feature type="compositionally biased region" description="Polar residues" evidence="1">
    <location>
        <begin position="308"/>
        <end position="322"/>
    </location>
</feature>
<dbReference type="Proteomes" id="UP000001593">
    <property type="component" value="Unassembled WGS sequence"/>
</dbReference>
<feature type="region of interest" description="Disordered" evidence="1">
    <location>
        <begin position="543"/>
        <end position="568"/>
    </location>
</feature>
<dbReference type="AlphaFoldDB" id="A7RYD0"/>
<feature type="compositionally biased region" description="Polar residues" evidence="1">
    <location>
        <begin position="215"/>
        <end position="257"/>
    </location>
</feature>
<sequence>MEEKGTENVPEKDSKSKKTIPNIEGGEQIQTGNGGGNIESSVSRPKELKTKRCRASVKWNRVKRVQVSDVFDSCEPQAKLPKTNKQNRDIEKTHECVEKEKFIDISSKSCDDTGTIRNNESGVNDESLVTDQSKATANKSTQMVKGLNVPTSMVNEGEAKQDQRNDNSDAVQGSQASNKKFENVNATLSHWQASCKTKENSQTGNGADHFEKPADNTNTGRMSSDVSWESVVGSSTHQEGANSSIENTGLIDNNTEASSIDSSSVSTVNAVQQEQGREEGSQQMSCNTDDCVSSSQANRKGRKRKQNSETNKSLSTSEKTNSLDWTQKEKQLLLNGLKSEPGEIKWKKLARMIKTKNLAQIKSYTESFSARDSSAMVPSDTPLDTWLKICNDASSDLDDVDAKCLPQLLTIAAFEPVAQTSVPGPNYPQIYNFLSAVLRGDVSQQLAPLDAKVVLELLTNLESRLMHSDYDKQIKFLRDKHDSVLEERLRNTAIRHLEEIISTEEQERLIKECKKTGYPSYPERKSSRGRKLKTKIVGLIESVSDESDTAPETLNPKKSSSLNPVGVPVNLLNITPRLPRNVTTTLSMRSPLYNQTRLVDELKSEKERKRREKNQKRQQQRKEKQKQQKEQQQLHKQQNDQQQTKQQQEQKQQ</sequence>
<feature type="compositionally biased region" description="Polar residues" evidence="1">
    <location>
        <begin position="194"/>
        <end position="205"/>
    </location>
</feature>
<dbReference type="KEGG" id="nve:5515376"/>
<feature type="compositionally biased region" description="Basic and acidic residues" evidence="1">
    <location>
        <begin position="157"/>
        <end position="167"/>
    </location>
</feature>
<dbReference type="GO" id="GO:0016251">
    <property type="term" value="F:RNA polymerase II general transcription initiation factor activity"/>
    <property type="evidence" value="ECO:0007669"/>
    <property type="project" value="InterPro"/>
</dbReference>